<feature type="compositionally biased region" description="Polar residues" evidence="1">
    <location>
        <begin position="213"/>
        <end position="229"/>
    </location>
</feature>
<feature type="chain" id="PRO_5032729360" evidence="3">
    <location>
        <begin position="27"/>
        <end position="249"/>
    </location>
</feature>
<keyword evidence="5" id="KW-1185">Reference proteome</keyword>
<evidence type="ECO:0000256" key="3">
    <source>
        <dbReference type="SAM" id="SignalP"/>
    </source>
</evidence>
<dbReference type="Proteomes" id="UP000442714">
    <property type="component" value="Unassembled WGS sequence"/>
</dbReference>
<feature type="region of interest" description="Disordered" evidence="1">
    <location>
        <begin position="95"/>
        <end position="117"/>
    </location>
</feature>
<evidence type="ECO:0000313" key="5">
    <source>
        <dbReference type="Proteomes" id="UP000442714"/>
    </source>
</evidence>
<feature type="signal peptide" evidence="3">
    <location>
        <begin position="1"/>
        <end position="26"/>
    </location>
</feature>
<reference evidence="4 5" key="1">
    <citation type="submission" date="2019-12" db="EMBL/GenBank/DDBJ databases">
        <title>Genomic-based taxomic classification of the family Erythrobacteraceae.</title>
        <authorList>
            <person name="Xu L."/>
        </authorList>
    </citation>
    <scope>NUCLEOTIDE SEQUENCE [LARGE SCALE GENOMIC DNA]</scope>
    <source>
        <strain evidence="4 5">KCTC 52763</strain>
    </source>
</reference>
<keyword evidence="3" id="KW-0732">Signal</keyword>
<keyword evidence="2" id="KW-0472">Membrane</keyword>
<dbReference type="OrthoDB" id="7510861at2"/>
<feature type="transmembrane region" description="Helical" evidence="2">
    <location>
        <begin position="74"/>
        <end position="91"/>
    </location>
</feature>
<evidence type="ECO:0000256" key="1">
    <source>
        <dbReference type="SAM" id="MobiDB-lite"/>
    </source>
</evidence>
<proteinExistence type="predicted"/>
<evidence type="ECO:0000256" key="2">
    <source>
        <dbReference type="SAM" id="Phobius"/>
    </source>
</evidence>
<dbReference type="AlphaFoldDB" id="A0A844ZTI0"/>
<dbReference type="EMBL" id="WTYX01000001">
    <property type="protein sequence ID" value="MXO90612.1"/>
    <property type="molecule type" value="Genomic_DNA"/>
</dbReference>
<feature type="region of interest" description="Disordered" evidence="1">
    <location>
        <begin position="203"/>
        <end position="249"/>
    </location>
</feature>
<evidence type="ECO:0000313" key="4">
    <source>
        <dbReference type="EMBL" id="MXO90612.1"/>
    </source>
</evidence>
<keyword evidence="2" id="KW-1133">Transmembrane helix</keyword>
<keyword evidence="2" id="KW-0812">Transmembrane</keyword>
<feature type="compositionally biased region" description="Basic and acidic residues" evidence="1">
    <location>
        <begin position="95"/>
        <end position="109"/>
    </location>
</feature>
<organism evidence="4 5">
    <name type="scientific">Pontixanthobacter aquaemixtae</name>
    <dbReference type="NCBI Taxonomy" id="1958940"/>
    <lineage>
        <taxon>Bacteria</taxon>
        <taxon>Pseudomonadati</taxon>
        <taxon>Pseudomonadota</taxon>
        <taxon>Alphaproteobacteria</taxon>
        <taxon>Sphingomonadales</taxon>
        <taxon>Erythrobacteraceae</taxon>
        <taxon>Pontixanthobacter</taxon>
    </lineage>
</organism>
<protein>
    <submittedName>
        <fullName evidence="4">Uncharacterized protein</fullName>
    </submittedName>
</protein>
<accession>A0A844ZTI0</accession>
<gene>
    <name evidence="4" type="ORF">GRI41_07250</name>
</gene>
<comment type="caution">
    <text evidence="4">The sequence shown here is derived from an EMBL/GenBank/DDBJ whole genome shotgun (WGS) entry which is preliminary data.</text>
</comment>
<name>A0A844ZTI0_9SPHN</name>
<sequence>MTRFKTFSSATCLLAALSMATTPSMAAELPAASPFGSSTDTTGWGTAAWNSDSVSAEHRRYRRRHRHGVDAGDIIAGVLIIGGIAAIADAASKPRRERQEDVRYRERRTTVRSGGDDGIDNAVNMCLDTIERDVRVESVDSVNRSRDGWNVAGTLYNGEGFNCQIGSNGRISNIDYGGQVAQLDYQQVQDRQYSDAQYAAAWDREETRPYGSDPSQTAQYEDTVPSDQQPAYPGGPLPGEDGYDEAMGG</sequence>